<proteinExistence type="predicted"/>
<feature type="domain" description="Amidase" evidence="2">
    <location>
        <begin position="120"/>
        <end position="578"/>
    </location>
</feature>
<organism evidence="3 4">
    <name type="scientific">Hymenolepis diminuta</name>
    <name type="common">Rat tapeworm</name>
    <dbReference type="NCBI Taxonomy" id="6216"/>
    <lineage>
        <taxon>Eukaryota</taxon>
        <taxon>Metazoa</taxon>
        <taxon>Spiralia</taxon>
        <taxon>Lophotrochozoa</taxon>
        <taxon>Platyhelminthes</taxon>
        <taxon>Cestoda</taxon>
        <taxon>Eucestoda</taxon>
        <taxon>Cyclophyllidea</taxon>
        <taxon>Hymenolepididae</taxon>
        <taxon>Hymenolepis</taxon>
    </lineage>
</organism>
<dbReference type="GO" id="GO:0017064">
    <property type="term" value="F:fatty acid amide hydrolase activity"/>
    <property type="evidence" value="ECO:0007669"/>
    <property type="project" value="TreeGrafter"/>
</dbReference>
<dbReference type="InterPro" id="IPR052096">
    <property type="entry name" value="Endocannabinoid_amidase"/>
</dbReference>
<gene>
    <name evidence="3" type="ORF">WMSIL1_LOCUS15057</name>
</gene>
<dbReference type="GO" id="GO:0009062">
    <property type="term" value="P:fatty acid catabolic process"/>
    <property type="evidence" value="ECO:0007669"/>
    <property type="project" value="TreeGrafter"/>
</dbReference>
<dbReference type="GO" id="GO:0004040">
    <property type="term" value="F:amidase activity"/>
    <property type="evidence" value="ECO:0007669"/>
    <property type="project" value="TreeGrafter"/>
</dbReference>
<dbReference type="EMBL" id="CABIJS010000719">
    <property type="protein sequence ID" value="VUZ57472.1"/>
    <property type="molecule type" value="Genomic_DNA"/>
</dbReference>
<dbReference type="SUPFAM" id="SSF75304">
    <property type="entry name" value="Amidase signature (AS) enzymes"/>
    <property type="match status" value="1"/>
</dbReference>
<dbReference type="Gene3D" id="3.90.1300.10">
    <property type="entry name" value="Amidase signature (AS) domain"/>
    <property type="match status" value="1"/>
</dbReference>
<evidence type="ECO:0000313" key="4">
    <source>
        <dbReference type="Proteomes" id="UP000321570"/>
    </source>
</evidence>
<name>A0A564ZDN9_HYMDI</name>
<protein>
    <recommendedName>
        <fullName evidence="2">Amidase domain-containing protein</fullName>
    </recommendedName>
</protein>
<sequence length="591" mass="64714">MKLDFANDFSLEQFLLGVMRIVTSWNFLSTILFVYLSAALMKRVILRAKLRKRCRVKRKLLSEARDQLRERVTADPPSPELSVISAIEIQQQLQQNVITPLQALRVYQKKVLDVLDCNGVCDIIEEAEETAKSVSPNIKSPIRGMPVSIKENISIAGYDSTIGLVSRCLIPQLEDSQLIKVLRSVGAVPFVTTTMTPTGMCLDSSTEIFGKQRNPYDPKRLVGGSSSGEAILISKGASPLGFGTDLAGSIRFPAALCGICALKPTSSRISTVGVLSALKVLALRPVFGPMSKHVSLLVDSMRAILTSSMFDLDPRIPPIEFREEIFTSNRPLTIGFYDCVGGEIAAKSVPSVVNTLSQAKEILKAHGHKVVDFSIPNPDTVVRLAMTDIIADGGEGLCKISHCETGNSRLRKTRFLLGFPTFLRRLAGKVIQSVFSRAIGSTVLASTGFQTSNEALNFLSEVSNYQNEFAVAWASAKIDILLCPALPFPAPLEDTLDAMMLSALTFSTIYNLLDYPAGIVPVREVTEKDVEEAQKLAVEYRKIGDILNAKHAEWQRGTKGLPLVVQVVGKPFDEETVLRVMREIEEGVKRG</sequence>
<dbReference type="Pfam" id="PF01425">
    <property type="entry name" value="Amidase"/>
    <property type="match status" value="1"/>
</dbReference>
<dbReference type="AlphaFoldDB" id="A0A564ZDN9"/>
<keyword evidence="1" id="KW-1133">Transmembrane helix</keyword>
<dbReference type="Proteomes" id="UP000321570">
    <property type="component" value="Unassembled WGS sequence"/>
</dbReference>
<keyword evidence="4" id="KW-1185">Reference proteome</keyword>
<dbReference type="PANTHER" id="PTHR45847:SF6">
    <property type="entry name" value="FATTY ACID AMIDE HYDROLASE"/>
    <property type="match status" value="1"/>
</dbReference>
<keyword evidence="1" id="KW-0472">Membrane</keyword>
<evidence type="ECO:0000259" key="2">
    <source>
        <dbReference type="Pfam" id="PF01425"/>
    </source>
</evidence>
<keyword evidence="1" id="KW-0812">Transmembrane</keyword>
<dbReference type="InterPro" id="IPR036928">
    <property type="entry name" value="AS_sf"/>
</dbReference>
<dbReference type="PANTHER" id="PTHR45847">
    <property type="entry name" value="FATTY ACID AMIDE HYDROLASE"/>
    <property type="match status" value="1"/>
</dbReference>
<feature type="transmembrane region" description="Helical" evidence="1">
    <location>
        <begin position="25"/>
        <end position="45"/>
    </location>
</feature>
<reference evidence="3 4" key="1">
    <citation type="submission" date="2019-07" db="EMBL/GenBank/DDBJ databases">
        <authorList>
            <person name="Jastrzebski P J."/>
            <person name="Paukszto L."/>
            <person name="Jastrzebski P J."/>
        </authorList>
    </citation>
    <scope>NUCLEOTIDE SEQUENCE [LARGE SCALE GENOMIC DNA]</scope>
    <source>
        <strain evidence="3 4">WMS-il1</strain>
    </source>
</reference>
<evidence type="ECO:0000313" key="3">
    <source>
        <dbReference type="EMBL" id="VUZ57472.1"/>
    </source>
</evidence>
<dbReference type="InterPro" id="IPR023631">
    <property type="entry name" value="Amidase_dom"/>
</dbReference>
<accession>A0A564ZDN9</accession>
<evidence type="ECO:0000256" key="1">
    <source>
        <dbReference type="SAM" id="Phobius"/>
    </source>
</evidence>